<evidence type="ECO:0000256" key="15">
    <source>
        <dbReference type="HAMAP-Rule" id="MF_00283"/>
    </source>
</evidence>
<dbReference type="Proteomes" id="UP001236620">
    <property type="component" value="Unassembled WGS sequence"/>
</dbReference>
<dbReference type="SUPFAM" id="SSF50249">
    <property type="entry name" value="Nucleic acid-binding proteins"/>
    <property type="match status" value="1"/>
</dbReference>
<evidence type="ECO:0000256" key="2">
    <source>
        <dbReference type="ARBA" id="ARBA00008653"/>
    </source>
</evidence>
<accession>A0ABU0NGF1</accession>
<name>A0ABU0NGF1_9MOLU</name>
<evidence type="ECO:0000256" key="10">
    <source>
        <dbReference type="ARBA" id="ARBA00022842"/>
    </source>
</evidence>
<keyword evidence="4 15" id="KW-0963">Cytoplasm</keyword>
<evidence type="ECO:0000313" key="21">
    <source>
        <dbReference type="Proteomes" id="UP001236620"/>
    </source>
</evidence>
<dbReference type="PANTHER" id="PTHR10947:SF0">
    <property type="entry name" value="PHENYLALANINE--TRNA LIGASE BETA SUBUNIT"/>
    <property type="match status" value="1"/>
</dbReference>
<keyword evidence="10 15" id="KW-0460">Magnesium</keyword>
<feature type="domain" description="FDX-ACB" evidence="18">
    <location>
        <begin position="704"/>
        <end position="796"/>
    </location>
</feature>
<dbReference type="InterPro" id="IPR012340">
    <property type="entry name" value="NA-bd_OB-fold"/>
</dbReference>
<dbReference type="SUPFAM" id="SSF54991">
    <property type="entry name" value="Anticodon-binding domain of PheRS"/>
    <property type="match status" value="1"/>
</dbReference>
<protein>
    <recommendedName>
        <fullName evidence="15">Phenylalanine--tRNA ligase beta subunit</fullName>
        <ecNumber evidence="15">6.1.1.20</ecNumber>
    </recommendedName>
    <alternativeName>
        <fullName evidence="15">Phenylalanyl-tRNA synthetase beta subunit</fullName>
        <shortName evidence="15">PheRS</shortName>
    </alternativeName>
</protein>
<comment type="subunit">
    <text evidence="3 15">Tetramer of two alpha and two beta subunits.</text>
</comment>
<evidence type="ECO:0000256" key="13">
    <source>
        <dbReference type="ARBA" id="ARBA00023146"/>
    </source>
</evidence>
<dbReference type="InterPro" id="IPR005121">
    <property type="entry name" value="Fdx_antiC-bd"/>
</dbReference>
<dbReference type="EMBL" id="JAUSWP010000008">
    <property type="protein sequence ID" value="MDQ0568081.1"/>
    <property type="molecule type" value="Genomic_DNA"/>
</dbReference>
<keyword evidence="5 16" id="KW-0820">tRNA-binding</keyword>
<dbReference type="SUPFAM" id="SSF46955">
    <property type="entry name" value="Putative DNA-binding domain"/>
    <property type="match status" value="1"/>
</dbReference>
<gene>
    <name evidence="15" type="primary">pheT</name>
    <name evidence="20" type="ORF">J2Z63_000730</name>
</gene>
<keyword evidence="11 16" id="KW-0694">RNA-binding</keyword>
<feature type="binding site" evidence="15">
    <location>
        <position position="466"/>
    </location>
    <ligand>
        <name>Mg(2+)</name>
        <dbReference type="ChEBI" id="CHEBI:18420"/>
        <note>shared with alpha subunit</note>
    </ligand>
</feature>
<dbReference type="InterPro" id="IPR033714">
    <property type="entry name" value="tRNA_bind_bactPheRS"/>
</dbReference>
<dbReference type="SUPFAM" id="SSF55681">
    <property type="entry name" value="Class II aaRS and biotin synthetases"/>
    <property type="match status" value="1"/>
</dbReference>
<dbReference type="PANTHER" id="PTHR10947">
    <property type="entry name" value="PHENYLALANYL-TRNA SYNTHETASE BETA CHAIN AND LEUCINE-RICH REPEAT-CONTAINING PROTEIN 47"/>
    <property type="match status" value="1"/>
</dbReference>
<feature type="binding site" evidence="15">
    <location>
        <position position="463"/>
    </location>
    <ligand>
        <name>Mg(2+)</name>
        <dbReference type="ChEBI" id="CHEBI:18420"/>
        <note>shared with alpha subunit</note>
    </ligand>
</feature>
<dbReference type="SMART" id="SM00896">
    <property type="entry name" value="FDX-ACB"/>
    <property type="match status" value="1"/>
</dbReference>
<evidence type="ECO:0000313" key="20">
    <source>
        <dbReference type="EMBL" id="MDQ0568081.1"/>
    </source>
</evidence>
<dbReference type="SMART" id="SM00874">
    <property type="entry name" value="B5"/>
    <property type="match status" value="1"/>
</dbReference>
<dbReference type="PROSITE" id="PS50886">
    <property type="entry name" value="TRBD"/>
    <property type="match status" value="1"/>
</dbReference>
<dbReference type="Gene3D" id="3.50.40.10">
    <property type="entry name" value="Phenylalanyl-trna Synthetase, Chain B, domain 3"/>
    <property type="match status" value="1"/>
</dbReference>
<dbReference type="NCBIfam" id="TIGR00472">
    <property type="entry name" value="pheT_bact"/>
    <property type="match status" value="1"/>
</dbReference>
<dbReference type="InterPro" id="IPR004532">
    <property type="entry name" value="Phe-tRNA-ligase_IIc_bsu_bact"/>
</dbReference>
<dbReference type="CDD" id="cd02796">
    <property type="entry name" value="tRNA_bind_bactPheRS"/>
    <property type="match status" value="1"/>
</dbReference>
<feature type="binding site" evidence="15">
    <location>
        <position position="457"/>
    </location>
    <ligand>
        <name>Mg(2+)</name>
        <dbReference type="ChEBI" id="CHEBI:18420"/>
        <note>shared with alpha subunit</note>
    </ligand>
</feature>
<dbReference type="EC" id="6.1.1.20" evidence="15"/>
<dbReference type="InterPro" id="IPR041616">
    <property type="entry name" value="PheRS_beta_core"/>
</dbReference>
<reference evidence="20" key="1">
    <citation type="submission" date="2023-07" db="EMBL/GenBank/DDBJ databases">
        <title>Genomic Encyclopedia of Type Strains, Phase IV (KMG-IV): sequencing the most valuable type-strain genomes for metagenomic binning, comparative biology and taxonomic classification.</title>
        <authorList>
            <person name="Goeker M."/>
        </authorList>
    </citation>
    <scope>NUCLEOTIDE SEQUENCE [LARGE SCALE GENOMIC DNA]</scope>
    <source>
        <strain evidence="20">DSM 22019</strain>
    </source>
</reference>
<dbReference type="Pfam" id="PF01588">
    <property type="entry name" value="tRNA_bind"/>
    <property type="match status" value="1"/>
</dbReference>
<dbReference type="GO" id="GO:0004826">
    <property type="term" value="F:phenylalanine-tRNA ligase activity"/>
    <property type="evidence" value="ECO:0007669"/>
    <property type="project" value="UniProtKB-EC"/>
</dbReference>
<evidence type="ECO:0000256" key="1">
    <source>
        <dbReference type="ARBA" id="ARBA00004496"/>
    </source>
</evidence>
<dbReference type="Gene3D" id="2.40.50.140">
    <property type="entry name" value="Nucleic acid-binding proteins"/>
    <property type="match status" value="1"/>
</dbReference>
<sequence length="796" mass="91745">MIITRKWLEQFLNLNDISNDQISVALNSLGFEVEQTTDFNNLNSELLVGYVEESVKVSDTHLKSNKIKINKNKTLDIICGAENIDKDQYVIVAPVGSTISNGLTLTEREIRGHLSQGMVCALNEIGIPTSSLTEFESKNIYNINLDNIDLNSRSTQSAKQLINLDDYIWEVDLTLNRSDCLASFQLLKEIANYFNLEINNLNNNFNNFVKNDSKLTIKVNEDIKDLVKTIAFSEYQLNDLVKLNSKDDIWLKLNNTKTSDSIIENLALKTAIQTAQALIVIDKDKLLKNNNLELKEIIREDNSKVLALTVKNELVNIIGLEVEEKFRVDNNTKNIIVLMLNIDTVTIRNQQKILNTSTIALQRYIKPINPNLFELANLTFANELEKYNLIQKASQVVEVKKTFANNTRFNVKLQKINDLLGVNLTIEQIKSLFRTLDFNVIVEDDNLTFDIDVNRVDIYSVNDICEEIARLYGYDNIVEQPINFKTIQKAKKIDLKLENKLINYLIGLGFNNTKTYSLENFDSTSHWNLFDIKNLITLEKPLSKLRDTYRTNLSKSLIDVAIYNSVNNNKQLKLFEIADIYAFNNFKQRNLVFLTTSNIYQDNLSDNQINADFYYNKSILEAIFKLYNLDLNKLDYQVNNDVIDEIHPFINATIKYDDQLLGFIYRLNPGWEKSKKIDKTIVVEINLDKLNQASNKQIQIKELSKFQSSKRDFSIELNNDIKYSDVIKKILDGANYITNVEVIDQYIDEKLEQSNKKSLTIQITFNSLDHQLTEQEINDQSQVIINNLNNLNITIR</sequence>
<comment type="similarity">
    <text evidence="2 15">Belongs to the phenylalanyl-tRNA synthetase beta subunit family. Type 1 subfamily.</text>
</comment>
<keyword evidence="6 15" id="KW-0436">Ligase</keyword>
<evidence type="ECO:0000256" key="8">
    <source>
        <dbReference type="ARBA" id="ARBA00022741"/>
    </source>
</evidence>
<feature type="domain" description="TRNA-binding" evidence="17">
    <location>
        <begin position="40"/>
        <end position="155"/>
    </location>
</feature>
<comment type="catalytic activity">
    <reaction evidence="14 15">
        <text>tRNA(Phe) + L-phenylalanine + ATP = L-phenylalanyl-tRNA(Phe) + AMP + diphosphate + H(+)</text>
        <dbReference type="Rhea" id="RHEA:19413"/>
        <dbReference type="Rhea" id="RHEA-COMP:9668"/>
        <dbReference type="Rhea" id="RHEA-COMP:9699"/>
        <dbReference type="ChEBI" id="CHEBI:15378"/>
        <dbReference type="ChEBI" id="CHEBI:30616"/>
        <dbReference type="ChEBI" id="CHEBI:33019"/>
        <dbReference type="ChEBI" id="CHEBI:58095"/>
        <dbReference type="ChEBI" id="CHEBI:78442"/>
        <dbReference type="ChEBI" id="CHEBI:78531"/>
        <dbReference type="ChEBI" id="CHEBI:456215"/>
        <dbReference type="EC" id="6.1.1.20"/>
    </reaction>
</comment>
<keyword evidence="12 15" id="KW-0648">Protein biosynthesis</keyword>
<dbReference type="InterPro" id="IPR009061">
    <property type="entry name" value="DNA-bd_dom_put_sf"/>
</dbReference>
<evidence type="ECO:0000256" key="12">
    <source>
        <dbReference type="ARBA" id="ARBA00022917"/>
    </source>
</evidence>
<dbReference type="Gene3D" id="3.30.56.10">
    <property type="match status" value="2"/>
</dbReference>
<evidence type="ECO:0000256" key="11">
    <source>
        <dbReference type="ARBA" id="ARBA00022884"/>
    </source>
</evidence>
<keyword evidence="8 15" id="KW-0547">Nucleotide-binding</keyword>
<dbReference type="Gene3D" id="3.30.930.10">
    <property type="entry name" value="Bira Bifunctional Protein, Domain 2"/>
    <property type="match status" value="1"/>
</dbReference>
<comment type="cofactor">
    <cofactor evidence="15">
        <name>Mg(2+)</name>
        <dbReference type="ChEBI" id="CHEBI:18420"/>
    </cofactor>
    <text evidence="15">Binds 2 magnesium ions per tetramer.</text>
</comment>
<dbReference type="InterPro" id="IPR045060">
    <property type="entry name" value="Phe-tRNA-ligase_IIc_bsu"/>
</dbReference>
<evidence type="ECO:0000256" key="6">
    <source>
        <dbReference type="ARBA" id="ARBA00022598"/>
    </source>
</evidence>
<evidence type="ECO:0000259" key="17">
    <source>
        <dbReference type="PROSITE" id="PS50886"/>
    </source>
</evidence>
<dbReference type="RefSeq" id="WP_307445480.1">
    <property type="nucleotide sequence ID" value="NZ_JAUSWP010000008.1"/>
</dbReference>
<proteinExistence type="inferred from homology"/>
<organism evidence="20 21">
    <name type="scientific">Mycoplasma yeatsii</name>
    <dbReference type="NCBI Taxonomy" id="51365"/>
    <lineage>
        <taxon>Bacteria</taxon>
        <taxon>Bacillati</taxon>
        <taxon>Mycoplasmatota</taxon>
        <taxon>Mollicutes</taxon>
        <taxon>Mycoplasmataceae</taxon>
        <taxon>Mycoplasma</taxon>
    </lineage>
</organism>
<dbReference type="InterPro" id="IPR020825">
    <property type="entry name" value="Phe-tRNA_synthase-like_B3/B4"/>
</dbReference>
<evidence type="ECO:0000256" key="16">
    <source>
        <dbReference type="PROSITE-ProRule" id="PRU00209"/>
    </source>
</evidence>
<evidence type="ECO:0000256" key="3">
    <source>
        <dbReference type="ARBA" id="ARBA00011209"/>
    </source>
</evidence>
<dbReference type="HAMAP" id="MF_00283">
    <property type="entry name" value="Phe_tRNA_synth_beta1"/>
    <property type="match status" value="1"/>
</dbReference>
<comment type="subcellular location">
    <subcellularLocation>
        <location evidence="1 15">Cytoplasm</location>
    </subcellularLocation>
</comment>
<dbReference type="Pfam" id="PF03147">
    <property type="entry name" value="FDX-ACB"/>
    <property type="match status" value="1"/>
</dbReference>
<dbReference type="PROSITE" id="PS51447">
    <property type="entry name" value="FDX_ACB"/>
    <property type="match status" value="1"/>
</dbReference>
<evidence type="ECO:0000256" key="4">
    <source>
        <dbReference type="ARBA" id="ARBA00022490"/>
    </source>
</evidence>
<dbReference type="Gene3D" id="3.30.70.380">
    <property type="entry name" value="Ferrodoxin-fold anticodon-binding domain"/>
    <property type="match status" value="1"/>
</dbReference>
<feature type="domain" description="B5" evidence="19">
    <location>
        <begin position="404"/>
        <end position="479"/>
    </location>
</feature>
<feature type="binding site" evidence="15">
    <location>
        <position position="467"/>
    </location>
    <ligand>
        <name>Mg(2+)</name>
        <dbReference type="ChEBI" id="CHEBI:18420"/>
        <note>shared with alpha subunit</note>
    </ligand>
</feature>
<dbReference type="SUPFAM" id="SSF56037">
    <property type="entry name" value="PheT/TilS domain"/>
    <property type="match status" value="1"/>
</dbReference>
<evidence type="ECO:0000259" key="19">
    <source>
        <dbReference type="PROSITE" id="PS51483"/>
    </source>
</evidence>
<evidence type="ECO:0000256" key="7">
    <source>
        <dbReference type="ARBA" id="ARBA00022723"/>
    </source>
</evidence>
<keyword evidence="7 15" id="KW-0479">Metal-binding</keyword>
<dbReference type="InterPro" id="IPR036690">
    <property type="entry name" value="Fdx_antiC-bd_sf"/>
</dbReference>
<evidence type="ECO:0000256" key="9">
    <source>
        <dbReference type="ARBA" id="ARBA00022840"/>
    </source>
</evidence>
<evidence type="ECO:0000256" key="5">
    <source>
        <dbReference type="ARBA" id="ARBA00022555"/>
    </source>
</evidence>
<dbReference type="InterPro" id="IPR005147">
    <property type="entry name" value="tRNA_synthase_B5-dom"/>
</dbReference>
<comment type="caution">
    <text evidence="20">The sequence shown here is derived from an EMBL/GenBank/DDBJ whole genome shotgun (WGS) entry which is preliminary data.</text>
</comment>
<evidence type="ECO:0000256" key="14">
    <source>
        <dbReference type="ARBA" id="ARBA00049255"/>
    </source>
</evidence>
<keyword evidence="13 15" id="KW-0030">Aminoacyl-tRNA synthetase</keyword>
<dbReference type="InterPro" id="IPR045864">
    <property type="entry name" value="aa-tRNA-synth_II/BPL/LPL"/>
</dbReference>
<dbReference type="InterPro" id="IPR002547">
    <property type="entry name" value="tRNA-bd_dom"/>
</dbReference>
<dbReference type="Pfam" id="PF03484">
    <property type="entry name" value="B5"/>
    <property type="match status" value="1"/>
</dbReference>
<dbReference type="PROSITE" id="PS51483">
    <property type="entry name" value="B5"/>
    <property type="match status" value="1"/>
</dbReference>
<evidence type="ECO:0000259" key="18">
    <source>
        <dbReference type="PROSITE" id="PS51447"/>
    </source>
</evidence>
<keyword evidence="9 15" id="KW-0067">ATP-binding</keyword>
<keyword evidence="21" id="KW-1185">Reference proteome</keyword>
<dbReference type="Pfam" id="PF17759">
    <property type="entry name" value="tRNA_synthFbeta"/>
    <property type="match status" value="1"/>
</dbReference>